<dbReference type="InterPro" id="IPR040841">
    <property type="entry name" value="Luciferase_dom"/>
</dbReference>
<evidence type="ECO:0000313" key="2">
    <source>
        <dbReference type="EMBL" id="WSE34142.1"/>
    </source>
</evidence>
<sequence length="213" mass="22943">MSTFRRAGVGAAVGAMAAGIGWAVRDYRRWKALGPGGVPSNPVGWVAVTGMRMRTRDPYTVDAPRGGEVERALRALPRREGPRPDVAPHPVPHRVLNQHADQARIAAVQDMVQDLAGRPGLEMRMSGWEKHHPALFAADGTELGHVHPRDGSLHVSLRPPDAAVVVDLGWGELHRLAGVMLGLPAGYVLLYPPREQAEIACLRSILEAAAAVR</sequence>
<dbReference type="Pfam" id="PF17648">
    <property type="entry name" value="Luciferase"/>
    <property type="match status" value="1"/>
</dbReference>
<evidence type="ECO:0000259" key="1">
    <source>
        <dbReference type="Pfam" id="PF17648"/>
    </source>
</evidence>
<proteinExistence type="predicted"/>
<protein>
    <recommendedName>
        <fullName evidence="1">Luciferase domain-containing protein</fullName>
    </recommendedName>
</protein>
<name>A0ABZ1IJJ4_9PSEU</name>
<gene>
    <name evidence="2" type="ORF">VSH64_18905</name>
</gene>
<dbReference type="PANTHER" id="PTHR38695">
    <property type="entry name" value="AMINO ACID PERMEASE_ SLC12A DOMAIN-CONTAINING PROTEIN"/>
    <property type="match status" value="1"/>
</dbReference>
<dbReference type="InterPro" id="IPR048273">
    <property type="entry name" value="Luciferase"/>
</dbReference>
<feature type="domain" description="Luciferase" evidence="1">
    <location>
        <begin position="140"/>
        <end position="209"/>
    </location>
</feature>
<reference evidence="2 3" key="1">
    <citation type="journal article" date="2015" name="Int. J. Syst. Evol. Microbiol.">
        <title>Amycolatopsis rhabdoformis sp. nov., an actinomycete isolated from a tropical forest soil.</title>
        <authorList>
            <person name="Souza W.R."/>
            <person name="Silva R.E."/>
            <person name="Goodfellow M."/>
            <person name="Busarakam K."/>
            <person name="Figueiro F.S."/>
            <person name="Ferreira D."/>
            <person name="Rodrigues-Filho E."/>
            <person name="Moraes L.A.B."/>
            <person name="Zucchi T.D."/>
        </authorList>
    </citation>
    <scope>NUCLEOTIDE SEQUENCE [LARGE SCALE GENOMIC DNA]</scope>
    <source>
        <strain evidence="2 3">NCIMB 14900</strain>
    </source>
</reference>
<accession>A0ABZ1IJJ4</accession>
<dbReference type="PANTHER" id="PTHR38695:SF1">
    <property type="entry name" value="AMINO ACID PERMEASE_ SLC12A DOMAIN-CONTAINING PROTEIN"/>
    <property type="match status" value="1"/>
</dbReference>
<dbReference type="EMBL" id="CP142149">
    <property type="protein sequence ID" value="WSE34142.1"/>
    <property type="molecule type" value="Genomic_DNA"/>
</dbReference>
<evidence type="ECO:0000313" key="3">
    <source>
        <dbReference type="Proteomes" id="UP001330812"/>
    </source>
</evidence>
<dbReference type="Proteomes" id="UP001330812">
    <property type="component" value="Chromosome"/>
</dbReference>
<organism evidence="2 3">
    <name type="scientific">Amycolatopsis rhabdoformis</name>
    <dbReference type="NCBI Taxonomy" id="1448059"/>
    <lineage>
        <taxon>Bacteria</taxon>
        <taxon>Bacillati</taxon>
        <taxon>Actinomycetota</taxon>
        <taxon>Actinomycetes</taxon>
        <taxon>Pseudonocardiales</taxon>
        <taxon>Pseudonocardiaceae</taxon>
        <taxon>Amycolatopsis</taxon>
    </lineage>
</organism>
<dbReference type="RefSeq" id="WP_326836939.1">
    <property type="nucleotide sequence ID" value="NZ_CP142149.1"/>
</dbReference>
<keyword evidence="3" id="KW-1185">Reference proteome</keyword>